<dbReference type="EMBL" id="FOQG01000014">
    <property type="protein sequence ID" value="SFI86139.1"/>
    <property type="molecule type" value="Genomic_DNA"/>
</dbReference>
<name>A0A1I3LMY4_9ACTN</name>
<evidence type="ECO:0000313" key="2">
    <source>
        <dbReference type="Proteomes" id="UP000198649"/>
    </source>
</evidence>
<dbReference type="AlphaFoldDB" id="A0A1I3LMY4"/>
<reference evidence="1 2" key="1">
    <citation type="submission" date="2016-10" db="EMBL/GenBank/DDBJ databases">
        <authorList>
            <person name="de Groot N.N."/>
        </authorList>
    </citation>
    <scope>NUCLEOTIDE SEQUENCE [LARGE SCALE GENOMIC DNA]</scope>
    <source>
        <strain evidence="1 2">CGMCC 1.11156</strain>
    </source>
</reference>
<sequence length="36" mass="4088">MSTCRPSCNCQCQQQGCGCNERPKPYVPNRPTKDTR</sequence>
<evidence type="ECO:0000313" key="1">
    <source>
        <dbReference type="EMBL" id="SFI86139.1"/>
    </source>
</evidence>
<gene>
    <name evidence="1" type="ORF">SAMN05216561_11435</name>
</gene>
<accession>A0A1I3LMY4</accession>
<proteinExistence type="predicted"/>
<keyword evidence="2" id="KW-1185">Reference proteome</keyword>
<protein>
    <submittedName>
        <fullName evidence="1">Uncharacterized protein</fullName>
    </submittedName>
</protein>
<dbReference type="Proteomes" id="UP000198649">
    <property type="component" value="Unassembled WGS sequence"/>
</dbReference>
<organism evidence="1 2">
    <name type="scientific">Nocardioides psychrotolerans</name>
    <dbReference type="NCBI Taxonomy" id="1005945"/>
    <lineage>
        <taxon>Bacteria</taxon>
        <taxon>Bacillati</taxon>
        <taxon>Actinomycetota</taxon>
        <taxon>Actinomycetes</taxon>
        <taxon>Propionibacteriales</taxon>
        <taxon>Nocardioidaceae</taxon>
        <taxon>Nocardioides</taxon>
    </lineage>
</organism>